<feature type="compositionally biased region" description="Basic residues" evidence="1">
    <location>
        <begin position="198"/>
        <end position="216"/>
    </location>
</feature>
<feature type="compositionally biased region" description="Acidic residues" evidence="1">
    <location>
        <begin position="412"/>
        <end position="422"/>
    </location>
</feature>
<dbReference type="EMBL" id="JAGMUV010000004">
    <property type="protein sequence ID" value="KAH7161024.1"/>
    <property type="molecule type" value="Genomic_DNA"/>
</dbReference>
<feature type="region of interest" description="Disordered" evidence="1">
    <location>
        <begin position="672"/>
        <end position="701"/>
    </location>
</feature>
<feature type="region of interest" description="Disordered" evidence="1">
    <location>
        <begin position="491"/>
        <end position="517"/>
    </location>
</feature>
<feature type="compositionally biased region" description="Acidic residues" evidence="1">
    <location>
        <begin position="433"/>
        <end position="448"/>
    </location>
</feature>
<feature type="region of interest" description="Disordered" evidence="1">
    <location>
        <begin position="60"/>
        <end position="91"/>
    </location>
</feature>
<feature type="compositionally biased region" description="Acidic residues" evidence="1">
    <location>
        <begin position="292"/>
        <end position="301"/>
    </location>
</feature>
<feature type="compositionally biased region" description="Basic residues" evidence="1">
    <location>
        <begin position="69"/>
        <end position="91"/>
    </location>
</feature>
<proteinExistence type="predicted"/>
<feature type="region of interest" description="Disordered" evidence="1">
    <location>
        <begin position="136"/>
        <end position="338"/>
    </location>
</feature>
<sequence length="701" mass="79051">MASEAALLTMYYVLSFPSASSLWGLELEPQRHTTRLDRFYLPTCSLYLATTIRHSSAVTAITNEAPMPHGHRQPSPRRNRRRHSAHRERSCKRIFKERFKEEVEYDVSKPKAKRKATDWKFVFVKFAALQWKIGEPLPERPSRSHKGRPKPNRDRFHRERSPELRGRHRHHHGSRRELRDASYHRWPHGSSISTPRPTRPKSPHSQARPHARRLTRLPKDDDGHSPLTHAPSDSEEESTASLRGPQPQPQGVPTTVFKHPSTDPDKDRAKDRPDVPPSLHATLDTDLNDTAPDSDEDDAGDSCDPPPSSHKKSNSDEDEGSNFRSSSSDLDGDEEENVRQVAILPLQVVKVDLGDTLPNSEENRDASLSSSPPDTSEEVENIRNAATSPHQVAHVDLSNTNSDSEESQASSDSDESEDEDPVTDLSAPSVDASPEDEGEVDDSLDQDEGYAITPPITSPEKLETASAIASIVLPSSQEDVIRPGASKAEFTASHNASGTATPDPQPQPSSLTKPSYSKAVRSIKGRIDLYPGLIVRRNVGNDDHPYLITQIDPAVVAHLCTSRPRLLKFTNQYKEKTETHFCYLGGRKEKFFHTNGISKPEVAELDIIGKPMPYKTYIELEKREPFDPNDFVRFGNQKRELTPKSLEKFRDLYNLHGCKRVLLGASPPRNRKYSWKNLRPVTPRRTARRPPPRSKRRRQRR</sequence>
<organism evidence="2 3">
    <name type="scientific">Dactylonectria macrodidyma</name>
    <dbReference type="NCBI Taxonomy" id="307937"/>
    <lineage>
        <taxon>Eukaryota</taxon>
        <taxon>Fungi</taxon>
        <taxon>Dikarya</taxon>
        <taxon>Ascomycota</taxon>
        <taxon>Pezizomycotina</taxon>
        <taxon>Sordariomycetes</taxon>
        <taxon>Hypocreomycetidae</taxon>
        <taxon>Hypocreales</taxon>
        <taxon>Nectriaceae</taxon>
        <taxon>Dactylonectria</taxon>
    </lineage>
</organism>
<feature type="compositionally biased region" description="Basic and acidic residues" evidence="1">
    <location>
        <begin position="260"/>
        <end position="274"/>
    </location>
</feature>
<gene>
    <name evidence="2" type="ORF">EDB81DRAFT_924333</name>
</gene>
<feature type="compositionally biased region" description="Basic and acidic residues" evidence="1">
    <location>
        <begin position="151"/>
        <end position="165"/>
    </location>
</feature>
<evidence type="ECO:0000313" key="3">
    <source>
        <dbReference type="Proteomes" id="UP000738349"/>
    </source>
</evidence>
<reference evidence="2" key="1">
    <citation type="journal article" date="2021" name="Nat. Commun.">
        <title>Genetic determinants of endophytism in the Arabidopsis root mycobiome.</title>
        <authorList>
            <person name="Mesny F."/>
            <person name="Miyauchi S."/>
            <person name="Thiergart T."/>
            <person name="Pickel B."/>
            <person name="Atanasova L."/>
            <person name="Karlsson M."/>
            <person name="Huettel B."/>
            <person name="Barry K.W."/>
            <person name="Haridas S."/>
            <person name="Chen C."/>
            <person name="Bauer D."/>
            <person name="Andreopoulos W."/>
            <person name="Pangilinan J."/>
            <person name="LaButti K."/>
            <person name="Riley R."/>
            <person name="Lipzen A."/>
            <person name="Clum A."/>
            <person name="Drula E."/>
            <person name="Henrissat B."/>
            <person name="Kohler A."/>
            <person name="Grigoriev I.V."/>
            <person name="Martin F.M."/>
            <person name="Hacquard S."/>
        </authorList>
    </citation>
    <scope>NUCLEOTIDE SEQUENCE</scope>
    <source>
        <strain evidence="2">MPI-CAGE-AT-0147</strain>
    </source>
</reference>
<evidence type="ECO:0000256" key="1">
    <source>
        <dbReference type="SAM" id="MobiDB-lite"/>
    </source>
</evidence>
<keyword evidence="3" id="KW-1185">Reference proteome</keyword>
<protein>
    <submittedName>
        <fullName evidence="2">Uncharacterized protein</fullName>
    </submittedName>
</protein>
<accession>A0A9P9FGF1</accession>
<dbReference type="AlphaFoldDB" id="A0A9P9FGF1"/>
<dbReference type="OrthoDB" id="5106870at2759"/>
<comment type="caution">
    <text evidence="2">The sequence shown here is derived from an EMBL/GenBank/DDBJ whole genome shotgun (WGS) entry which is preliminary data.</text>
</comment>
<feature type="compositionally biased region" description="Polar residues" evidence="1">
    <location>
        <begin position="492"/>
        <end position="515"/>
    </location>
</feature>
<name>A0A9P9FGF1_9HYPO</name>
<feature type="region of interest" description="Disordered" evidence="1">
    <location>
        <begin position="354"/>
        <end position="458"/>
    </location>
</feature>
<feature type="compositionally biased region" description="Basic residues" evidence="1">
    <location>
        <begin position="685"/>
        <end position="701"/>
    </location>
</feature>
<dbReference type="Proteomes" id="UP000738349">
    <property type="component" value="Unassembled WGS sequence"/>
</dbReference>
<evidence type="ECO:0000313" key="2">
    <source>
        <dbReference type="EMBL" id="KAH7161024.1"/>
    </source>
</evidence>